<organism evidence="2 3">
    <name type="scientific">Rheinheimera marina</name>
    <dbReference type="NCBI Taxonomy" id="1774958"/>
    <lineage>
        <taxon>Bacteria</taxon>
        <taxon>Pseudomonadati</taxon>
        <taxon>Pseudomonadota</taxon>
        <taxon>Gammaproteobacteria</taxon>
        <taxon>Chromatiales</taxon>
        <taxon>Chromatiaceae</taxon>
        <taxon>Rheinheimera</taxon>
    </lineage>
</organism>
<dbReference type="Gene3D" id="3.40.50.80">
    <property type="entry name" value="Nucleotide-binding domain of ferredoxin-NADP reductase (FNR) module"/>
    <property type="match status" value="1"/>
</dbReference>
<dbReference type="InterPro" id="IPR039261">
    <property type="entry name" value="FNR_nucleotide-bd"/>
</dbReference>
<dbReference type="SUPFAM" id="SSF54292">
    <property type="entry name" value="2Fe-2S ferredoxin-like"/>
    <property type="match status" value="1"/>
</dbReference>
<dbReference type="EMBL" id="JBHSGB010000010">
    <property type="protein sequence ID" value="MFC4655983.1"/>
    <property type="molecule type" value="Genomic_DNA"/>
</dbReference>
<dbReference type="SUPFAM" id="SSF52343">
    <property type="entry name" value="Ferredoxin reductase-like, C-terminal NADP-linked domain"/>
    <property type="match status" value="1"/>
</dbReference>
<proteinExistence type="predicted"/>
<dbReference type="Gene3D" id="2.40.30.10">
    <property type="entry name" value="Translation factors"/>
    <property type="match status" value="1"/>
</dbReference>
<dbReference type="Pfam" id="PF00111">
    <property type="entry name" value="Fer2"/>
    <property type="match status" value="1"/>
</dbReference>
<dbReference type="InterPro" id="IPR012675">
    <property type="entry name" value="Beta-grasp_dom_sf"/>
</dbReference>
<reference evidence="3" key="1">
    <citation type="journal article" date="2019" name="Int. J. Syst. Evol. Microbiol.">
        <title>The Global Catalogue of Microorganisms (GCM) 10K type strain sequencing project: providing services to taxonomists for standard genome sequencing and annotation.</title>
        <authorList>
            <consortium name="The Broad Institute Genomics Platform"/>
            <consortium name="The Broad Institute Genome Sequencing Center for Infectious Disease"/>
            <person name="Wu L."/>
            <person name="Ma J."/>
        </authorList>
    </citation>
    <scope>NUCLEOTIDE SEQUENCE [LARGE SCALE GENOMIC DNA]</scope>
    <source>
        <strain evidence="3">DT28</strain>
    </source>
</reference>
<comment type="caution">
    <text evidence="2">The sequence shown here is derived from an EMBL/GenBank/DDBJ whole genome shotgun (WGS) entry which is preliminary data.</text>
</comment>
<accession>A0ABV9JP07</accession>
<dbReference type="Proteomes" id="UP001595962">
    <property type="component" value="Unassembled WGS sequence"/>
</dbReference>
<dbReference type="Gene3D" id="3.10.20.30">
    <property type="match status" value="1"/>
</dbReference>
<dbReference type="InterPro" id="IPR036010">
    <property type="entry name" value="2Fe-2S_ferredoxin-like_sf"/>
</dbReference>
<dbReference type="InterPro" id="IPR008333">
    <property type="entry name" value="Cbr1-like_FAD-bd_dom"/>
</dbReference>
<dbReference type="CDD" id="cd00207">
    <property type="entry name" value="fer2"/>
    <property type="match status" value="1"/>
</dbReference>
<protein>
    <submittedName>
        <fullName evidence="2">Flavin reductase family protein</fullName>
    </submittedName>
</protein>
<dbReference type="Pfam" id="PF00175">
    <property type="entry name" value="NAD_binding_1"/>
    <property type="match status" value="1"/>
</dbReference>
<dbReference type="PANTHER" id="PTHR47354:SF3">
    <property type="entry name" value="OXIDOREDUCTASE-RELATED"/>
    <property type="match status" value="1"/>
</dbReference>
<evidence type="ECO:0000259" key="1">
    <source>
        <dbReference type="PROSITE" id="PS51384"/>
    </source>
</evidence>
<dbReference type="InterPro" id="IPR050415">
    <property type="entry name" value="MRET"/>
</dbReference>
<dbReference type="SUPFAM" id="SSF63380">
    <property type="entry name" value="Riboflavin synthase domain-like"/>
    <property type="match status" value="1"/>
</dbReference>
<dbReference type="RefSeq" id="WP_377334596.1">
    <property type="nucleotide sequence ID" value="NZ_JBHSGB010000010.1"/>
</dbReference>
<sequence length="368" mass="40299">MFHPVIERHLSMLLGNQPRLSLALMPLLSWCLPGYRPGYYRARVLSVHPDGATSYSLWLKPAANWPGFVPGQSIELGFDNNGRWLSRRFSISSSLQQWQREGQIRLTIKINPQGQLSRQLPKLIAEGALRWLSISPAAGDFQWHSPASSSLMLAAGSGITPLASMLLSQRCWTAPVTLLYYVRQQAEAALLAELQQLASAQPLFRLQLVETASAGRQPFAEVLPDAADSQQLLTCGPYAFTEAALAFGAACGLKPADCQREFFHLPPLVETAGDQQWQVRWQMAEQQVVSDVNASQSLLDQAEQAGLQPSFGCRMGVCYQCVCQKESGVVLNLRTGQRSTAGAEQIQLCVSVPQSALSIRLGVSDASF</sequence>
<evidence type="ECO:0000313" key="3">
    <source>
        <dbReference type="Proteomes" id="UP001595962"/>
    </source>
</evidence>
<evidence type="ECO:0000313" key="2">
    <source>
        <dbReference type="EMBL" id="MFC4655983.1"/>
    </source>
</evidence>
<dbReference type="InterPro" id="IPR017927">
    <property type="entry name" value="FAD-bd_FR_type"/>
</dbReference>
<dbReference type="Pfam" id="PF00970">
    <property type="entry name" value="FAD_binding_6"/>
    <property type="match status" value="1"/>
</dbReference>
<keyword evidence="3" id="KW-1185">Reference proteome</keyword>
<dbReference type="InterPro" id="IPR017938">
    <property type="entry name" value="Riboflavin_synthase-like_b-brl"/>
</dbReference>
<dbReference type="InterPro" id="IPR001433">
    <property type="entry name" value="OxRdtase_FAD/NAD-bd"/>
</dbReference>
<dbReference type="PROSITE" id="PS51384">
    <property type="entry name" value="FAD_FR"/>
    <property type="match status" value="1"/>
</dbReference>
<dbReference type="PANTHER" id="PTHR47354">
    <property type="entry name" value="NADH OXIDOREDUCTASE HCR"/>
    <property type="match status" value="1"/>
</dbReference>
<name>A0ABV9JP07_9GAMM</name>
<feature type="domain" description="FAD-binding FR-type" evidence="1">
    <location>
        <begin position="37"/>
        <end position="144"/>
    </location>
</feature>
<dbReference type="InterPro" id="IPR001041">
    <property type="entry name" value="2Fe-2S_ferredoxin-type"/>
</dbReference>
<gene>
    <name evidence="2" type="ORF">ACFO3I_13280</name>
</gene>